<protein>
    <submittedName>
        <fullName evidence="4">M23 family metallopeptidase</fullName>
    </submittedName>
</protein>
<keyword evidence="2" id="KW-0472">Membrane</keyword>
<comment type="caution">
    <text evidence="4">The sequence shown here is derived from an EMBL/GenBank/DDBJ whole genome shotgun (WGS) entry which is preliminary data.</text>
</comment>
<dbReference type="EMBL" id="JAAOIV010000009">
    <property type="protein sequence ID" value="NHN56617.1"/>
    <property type="molecule type" value="Genomic_DNA"/>
</dbReference>
<dbReference type="Gene3D" id="2.70.70.10">
    <property type="entry name" value="Glucose Permease (Domain IIA)"/>
    <property type="match status" value="1"/>
</dbReference>
<keyword evidence="2" id="KW-0812">Transmembrane</keyword>
<feature type="compositionally biased region" description="Low complexity" evidence="1">
    <location>
        <begin position="132"/>
        <end position="156"/>
    </location>
</feature>
<dbReference type="GO" id="GO:0004222">
    <property type="term" value="F:metalloendopeptidase activity"/>
    <property type="evidence" value="ECO:0007669"/>
    <property type="project" value="TreeGrafter"/>
</dbReference>
<dbReference type="Proteomes" id="UP000744769">
    <property type="component" value="Unassembled WGS sequence"/>
</dbReference>
<dbReference type="AlphaFoldDB" id="A0A967B268"/>
<dbReference type="PANTHER" id="PTHR21666:SF270">
    <property type="entry name" value="MUREIN HYDROLASE ACTIVATOR ENVC"/>
    <property type="match status" value="1"/>
</dbReference>
<feature type="region of interest" description="Disordered" evidence="1">
    <location>
        <begin position="120"/>
        <end position="156"/>
    </location>
</feature>
<dbReference type="RefSeq" id="WP_166197284.1">
    <property type="nucleotide sequence ID" value="NZ_JAAOIV010000009.1"/>
</dbReference>
<dbReference type="CDD" id="cd12797">
    <property type="entry name" value="M23_peptidase"/>
    <property type="match status" value="1"/>
</dbReference>
<evidence type="ECO:0000313" key="5">
    <source>
        <dbReference type="Proteomes" id="UP000744769"/>
    </source>
</evidence>
<dbReference type="InterPro" id="IPR050570">
    <property type="entry name" value="Cell_wall_metabolism_enzyme"/>
</dbReference>
<keyword evidence="2" id="KW-1133">Transmembrane helix</keyword>
<evidence type="ECO:0000313" key="4">
    <source>
        <dbReference type="EMBL" id="NHN56617.1"/>
    </source>
</evidence>
<accession>A0A967B268</accession>
<name>A0A967B268_9MICO</name>
<sequence>MARYRGRHRPVRTPLIKRPSVVLPTSGIAVATAAVAVTYHADIASGSTGQLGSDLRVAAAPVPVAAPSPDASLAGSVAKARAARAAAQRAAGQRIAISRAAAARAALAAKMTVGTDALPAKADEQAPPPAAAPSTPSALAARAATPSTSRSGATRSATGWVCPMASCGATFASGFGGRVSPGGIGSTDHKGNDFPTPTGTPLRAMNAGTIVAAGWYGGQGKRVVIDFGGGVSAVYAHMSALNVSAGQRVAAGEVVGLSGNTGNSTGPHLHIEIHIGGVPVNPQPWLQARGLW</sequence>
<dbReference type="PANTHER" id="PTHR21666">
    <property type="entry name" value="PEPTIDASE-RELATED"/>
    <property type="match status" value="1"/>
</dbReference>
<organism evidence="4 5">
    <name type="scientific">Metallococcus carri</name>
    <dbReference type="NCBI Taxonomy" id="1656884"/>
    <lineage>
        <taxon>Bacteria</taxon>
        <taxon>Bacillati</taxon>
        <taxon>Actinomycetota</taxon>
        <taxon>Actinomycetes</taxon>
        <taxon>Micrococcales</taxon>
        <taxon>Dermacoccaceae</taxon>
        <taxon>Metallococcus</taxon>
    </lineage>
</organism>
<evidence type="ECO:0000256" key="1">
    <source>
        <dbReference type="SAM" id="MobiDB-lite"/>
    </source>
</evidence>
<gene>
    <name evidence="4" type="ORF">G9U51_12585</name>
</gene>
<feature type="domain" description="M23ase beta-sheet core" evidence="3">
    <location>
        <begin position="188"/>
        <end position="282"/>
    </location>
</feature>
<feature type="transmembrane region" description="Helical" evidence="2">
    <location>
        <begin position="21"/>
        <end position="41"/>
    </location>
</feature>
<reference evidence="4" key="1">
    <citation type="submission" date="2020-03" db="EMBL/GenBank/DDBJ databases">
        <title>Draft sequencing of Calidifontibacter sp. DB0510.</title>
        <authorList>
            <person name="Kim D.-U."/>
        </authorList>
    </citation>
    <scope>NUCLEOTIDE SEQUENCE</scope>
    <source>
        <strain evidence="4">DB0510</strain>
    </source>
</reference>
<keyword evidence="5" id="KW-1185">Reference proteome</keyword>
<proteinExistence type="predicted"/>
<dbReference type="InterPro" id="IPR011055">
    <property type="entry name" value="Dup_hybrid_motif"/>
</dbReference>
<dbReference type="InterPro" id="IPR016047">
    <property type="entry name" value="M23ase_b-sheet_dom"/>
</dbReference>
<evidence type="ECO:0000256" key="2">
    <source>
        <dbReference type="SAM" id="Phobius"/>
    </source>
</evidence>
<dbReference type="SUPFAM" id="SSF51261">
    <property type="entry name" value="Duplicated hybrid motif"/>
    <property type="match status" value="1"/>
</dbReference>
<evidence type="ECO:0000259" key="3">
    <source>
        <dbReference type="Pfam" id="PF01551"/>
    </source>
</evidence>
<dbReference type="Pfam" id="PF01551">
    <property type="entry name" value="Peptidase_M23"/>
    <property type="match status" value="1"/>
</dbReference>